<dbReference type="KEGG" id="tig:THII_2641"/>
<evidence type="ECO:0000259" key="1">
    <source>
        <dbReference type="Pfam" id="PF00534"/>
    </source>
</evidence>
<dbReference type="PANTHER" id="PTHR45947">
    <property type="entry name" value="SULFOQUINOVOSYL TRANSFERASE SQD2"/>
    <property type="match status" value="1"/>
</dbReference>
<feature type="domain" description="Glycosyl transferase family 1" evidence="1">
    <location>
        <begin position="237"/>
        <end position="378"/>
    </location>
</feature>
<dbReference type="OrthoDB" id="5906768at2"/>
<dbReference type="Pfam" id="PF00534">
    <property type="entry name" value="Glycos_transf_1"/>
    <property type="match status" value="1"/>
</dbReference>
<dbReference type="InterPro" id="IPR001296">
    <property type="entry name" value="Glyco_trans_1"/>
</dbReference>
<organism evidence="2 3">
    <name type="scientific">Thioploca ingrica</name>
    <dbReference type="NCBI Taxonomy" id="40754"/>
    <lineage>
        <taxon>Bacteria</taxon>
        <taxon>Pseudomonadati</taxon>
        <taxon>Pseudomonadota</taxon>
        <taxon>Gammaproteobacteria</taxon>
        <taxon>Thiotrichales</taxon>
        <taxon>Thiotrichaceae</taxon>
        <taxon>Thioploca</taxon>
    </lineage>
</organism>
<accession>A0A090AFN0</accession>
<dbReference type="PANTHER" id="PTHR45947:SF3">
    <property type="entry name" value="SULFOQUINOVOSYL TRANSFERASE SQD2"/>
    <property type="match status" value="1"/>
</dbReference>
<protein>
    <submittedName>
        <fullName evidence="2">Glycosyl transferase family protein</fullName>
    </submittedName>
</protein>
<keyword evidence="3" id="KW-1185">Reference proteome</keyword>
<dbReference type="STRING" id="40754.THII_2641"/>
<dbReference type="EMBL" id="AP014633">
    <property type="protein sequence ID" value="BAP56938.1"/>
    <property type="molecule type" value="Genomic_DNA"/>
</dbReference>
<evidence type="ECO:0000313" key="2">
    <source>
        <dbReference type="EMBL" id="BAP56938.1"/>
    </source>
</evidence>
<dbReference type="HOGENOM" id="CLU_052026_0_0_6"/>
<name>A0A090AFN0_9GAMM</name>
<dbReference type="Proteomes" id="UP000031623">
    <property type="component" value="Chromosome"/>
</dbReference>
<dbReference type="CDD" id="cd03801">
    <property type="entry name" value="GT4_PimA-like"/>
    <property type="match status" value="1"/>
</dbReference>
<proteinExistence type="predicted"/>
<dbReference type="Gene3D" id="3.40.50.2000">
    <property type="entry name" value="Glycogen Phosphorylase B"/>
    <property type="match status" value="2"/>
</dbReference>
<evidence type="ECO:0000313" key="3">
    <source>
        <dbReference type="Proteomes" id="UP000031623"/>
    </source>
</evidence>
<dbReference type="AlphaFoldDB" id="A0A090AFN0"/>
<sequence>MTIKPRILLSAYQCAPKTEAVSQIGWQWYFRLAQRVPVTLVTHIRNYSYLMQAGAPLANSEIIFIDTEWFAKYLYNLSRKLFPQSENAIYLLSSLDFFLYDWFAVQQLKKRQRAGANWDIIHAVTPVSPMTPTWLHTLQRPLILGPRNGGLKNPPGFPEIMREDSSWIYPLRKFGYLIDFLIGSTRNASVILTATQATLQSVLPRYHSRCRHLLENGVDLNLFSPAPWPPTPSPIQPLRIVFVGRLVPFKGVPLLLEALAQLKNKLPLLLTIVGEGPLKEKWQTQSEQLHLNEIVTWYGMASQTQVVAQIQAAHVLCLPSVRESGGAVLLEAMACARPVIAIAFGGPAEIIDDTVGCAIPPHGGATVVVKALAKCFQDIFEHPPVWQQRGEMGRRRAEQLYSWDSKIDQALVLYEELLKNADRK</sequence>
<gene>
    <name evidence="2" type="ORF">THII_2641</name>
</gene>
<keyword evidence="2" id="KW-0808">Transferase</keyword>
<reference evidence="2 3" key="1">
    <citation type="journal article" date="2014" name="ISME J.">
        <title>Ecophysiology of Thioploca ingrica as revealed by the complete genome sequence supplemented with proteomic evidence.</title>
        <authorList>
            <person name="Kojima H."/>
            <person name="Ogura Y."/>
            <person name="Yamamoto N."/>
            <person name="Togashi T."/>
            <person name="Mori H."/>
            <person name="Watanabe T."/>
            <person name="Nemoto F."/>
            <person name="Kurokawa K."/>
            <person name="Hayashi T."/>
            <person name="Fukui M."/>
        </authorList>
    </citation>
    <scope>NUCLEOTIDE SEQUENCE [LARGE SCALE GENOMIC DNA]</scope>
</reference>
<dbReference type="GO" id="GO:0016757">
    <property type="term" value="F:glycosyltransferase activity"/>
    <property type="evidence" value="ECO:0007669"/>
    <property type="project" value="InterPro"/>
</dbReference>
<dbReference type="SUPFAM" id="SSF53756">
    <property type="entry name" value="UDP-Glycosyltransferase/glycogen phosphorylase"/>
    <property type="match status" value="1"/>
</dbReference>
<dbReference type="InterPro" id="IPR050194">
    <property type="entry name" value="Glycosyltransferase_grp1"/>
</dbReference>